<dbReference type="InterPro" id="IPR001110">
    <property type="entry name" value="UPF0012_CS"/>
</dbReference>
<accession>A0A212M150</accession>
<keyword evidence="4" id="KW-0449">Lipoprotein</keyword>
<dbReference type="GO" id="GO:0016746">
    <property type="term" value="F:acyltransferase activity"/>
    <property type="evidence" value="ECO:0007669"/>
    <property type="project" value="UniProtKB-KW"/>
</dbReference>
<dbReference type="InterPro" id="IPR036526">
    <property type="entry name" value="C-N_Hydrolase_sf"/>
</dbReference>
<dbReference type="InterPro" id="IPR003010">
    <property type="entry name" value="C-N_Hydrolase"/>
</dbReference>
<dbReference type="AlphaFoldDB" id="A0A212M150"/>
<dbReference type="SUPFAM" id="SSF56317">
    <property type="entry name" value="Carbon-nitrogen hydrolase"/>
    <property type="match status" value="1"/>
</dbReference>
<dbReference type="Pfam" id="PF00795">
    <property type="entry name" value="CN_hydrolase"/>
    <property type="match status" value="1"/>
</dbReference>
<dbReference type="PANTHER" id="PTHR23088:SF30">
    <property type="entry name" value="OMEGA-AMIDASE NIT2"/>
    <property type="match status" value="1"/>
</dbReference>
<evidence type="ECO:0000256" key="1">
    <source>
        <dbReference type="ARBA" id="ARBA00010613"/>
    </source>
</evidence>
<dbReference type="PROSITE" id="PS50263">
    <property type="entry name" value="CN_HYDROLASE"/>
    <property type="match status" value="1"/>
</dbReference>
<comment type="similarity">
    <text evidence="1">Belongs to the carbon-nitrogen hydrolase superfamily. NIT1/NIT2 family.</text>
</comment>
<dbReference type="PROSITE" id="PS01227">
    <property type="entry name" value="UPF0012"/>
    <property type="match status" value="1"/>
</dbReference>
<dbReference type="RefSeq" id="WP_288185923.1">
    <property type="nucleotide sequence ID" value="NZ_LT608335.1"/>
</dbReference>
<dbReference type="GO" id="GO:0006541">
    <property type="term" value="P:glutamine metabolic process"/>
    <property type="evidence" value="ECO:0007669"/>
    <property type="project" value="TreeGrafter"/>
</dbReference>
<sequence>MSTFTVGICQQGVVPDKQANINKARRMIGEAAAGGSRLVVLPEMFNCPYQSDLFARYAECYPDGPTVTMLAECAAEHKIILIGGSIPERDDGGKIYNTCFIFDEEGKLLARHRKTHLFDVNIKGGTVFQESQTLAAGSDVTVVKTSLGTIGVAICYDVRFPELARTMVLKGADILVYPALFGPVTGPAHWELLLRSRAVDNQAFVIGAAPALNAAAEYKAYGHSAIVDPWARILTMADEAENVIFGTIDLQIVDRVREELPLLKHRRPELYEG</sequence>
<evidence type="ECO:0000256" key="2">
    <source>
        <dbReference type="ARBA" id="ARBA00022801"/>
    </source>
</evidence>
<dbReference type="PANTHER" id="PTHR23088">
    <property type="entry name" value="NITRILASE-RELATED"/>
    <property type="match status" value="1"/>
</dbReference>
<feature type="domain" description="CN hydrolase" evidence="3">
    <location>
        <begin position="4"/>
        <end position="250"/>
    </location>
</feature>
<evidence type="ECO:0000259" key="3">
    <source>
        <dbReference type="PROSITE" id="PS50263"/>
    </source>
</evidence>
<protein>
    <submittedName>
        <fullName evidence="4">Nitrilase/cyanide hydratase and apolipoprotein N-acyltransferase</fullName>
    </submittedName>
</protein>
<dbReference type="CDD" id="cd07572">
    <property type="entry name" value="nit"/>
    <property type="match status" value="1"/>
</dbReference>
<dbReference type="GO" id="GO:0006528">
    <property type="term" value="P:asparagine metabolic process"/>
    <property type="evidence" value="ECO:0007669"/>
    <property type="project" value="TreeGrafter"/>
</dbReference>
<dbReference type="EMBL" id="FMJE01000007">
    <property type="protein sequence ID" value="SCM83521.1"/>
    <property type="molecule type" value="Genomic_DNA"/>
</dbReference>
<gene>
    <name evidence="4" type="ORF">KL86SPO_70379</name>
</gene>
<keyword evidence="4" id="KW-0012">Acyltransferase</keyword>
<organism evidence="4">
    <name type="scientific">uncultured Sporomusa sp</name>
    <dbReference type="NCBI Taxonomy" id="307249"/>
    <lineage>
        <taxon>Bacteria</taxon>
        <taxon>Bacillati</taxon>
        <taxon>Bacillota</taxon>
        <taxon>Negativicutes</taxon>
        <taxon>Selenomonadales</taxon>
        <taxon>Sporomusaceae</taxon>
        <taxon>Sporomusa</taxon>
        <taxon>environmental samples</taxon>
    </lineage>
</organism>
<proteinExistence type="inferred from homology"/>
<keyword evidence="4" id="KW-0808">Transferase</keyword>
<keyword evidence="2" id="KW-0378">Hydrolase</keyword>
<reference evidence="4" key="1">
    <citation type="submission" date="2016-08" db="EMBL/GenBank/DDBJ databases">
        <authorList>
            <person name="Seilhamer J.J."/>
        </authorList>
    </citation>
    <scope>NUCLEOTIDE SEQUENCE</scope>
    <source>
        <strain evidence="4">86</strain>
    </source>
</reference>
<dbReference type="GO" id="GO:0006107">
    <property type="term" value="P:oxaloacetate metabolic process"/>
    <property type="evidence" value="ECO:0007669"/>
    <property type="project" value="TreeGrafter"/>
</dbReference>
<name>A0A212M150_9FIRM</name>
<dbReference type="InterPro" id="IPR045254">
    <property type="entry name" value="Nit1/2_C-N_Hydrolase"/>
</dbReference>
<evidence type="ECO:0000313" key="4">
    <source>
        <dbReference type="EMBL" id="SCM83521.1"/>
    </source>
</evidence>
<dbReference type="Gene3D" id="3.60.110.10">
    <property type="entry name" value="Carbon-nitrogen hydrolase"/>
    <property type="match status" value="1"/>
</dbReference>
<dbReference type="GO" id="GO:0050152">
    <property type="term" value="F:omega-amidase activity"/>
    <property type="evidence" value="ECO:0007669"/>
    <property type="project" value="TreeGrafter"/>
</dbReference>